<dbReference type="RefSeq" id="WP_274373272.1">
    <property type="nucleotide sequence ID" value="NZ_CP072943.1"/>
</dbReference>
<dbReference type="InterPro" id="IPR052894">
    <property type="entry name" value="AsmA-related"/>
</dbReference>
<dbReference type="EMBL" id="CP072943">
    <property type="protein sequence ID" value="QTX32064.1"/>
    <property type="molecule type" value="Genomic_DNA"/>
</dbReference>
<reference evidence="4" key="1">
    <citation type="submission" date="2021-04" db="EMBL/GenBank/DDBJ databases">
        <title>A novel Synergistetes isolate from a pyrite-forming mixed culture.</title>
        <authorList>
            <person name="Bunk B."/>
            <person name="Sproer C."/>
            <person name="Spring S."/>
            <person name="Pester M."/>
        </authorList>
    </citation>
    <scope>NUCLEOTIDE SEQUENCE [LARGE SCALE GENOMIC DNA]</scope>
    <source>
        <strain evidence="4">J.5.4.2-T.3.5.2</strain>
    </source>
</reference>
<dbReference type="Proteomes" id="UP000671879">
    <property type="component" value="Chromosome"/>
</dbReference>
<evidence type="ECO:0000313" key="3">
    <source>
        <dbReference type="EMBL" id="QTX32064.1"/>
    </source>
</evidence>
<dbReference type="PANTHER" id="PTHR30441:SF4">
    <property type="entry name" value="PROTEIN ASMA"/>
    <property type="match status" value="1"/>
</dbReference>
<dbReference type="InterPro" id="IPR007844">
    <property type="entry name" value="AsmA"/>
</dbReference>
<dbReference type="PANTHER" id="PTHR30441">
    <property type="entry name" value="DUF748 DOMAIN-CONTAINING PROTEIN"/>
    <property type="match status" value="1"/>
</dbReference>
<dbReference type="AlphaFoldDB" id="A0A9Q7EVL1"/>
<proteinExistence type="predicted"/>
<feature type="region of interest" description="Disordered" evidence="1">
    <location>
        <begin position="1077"/>
        <end position="1106"/>
    </location>
</feature>
<evidence type="ECO:0000256" key="1">
    <source>
        <dbReference type="SAM" id="MobiDB-lite"/>
    </source>
</evidence>
<name>A0A9Q7EVL1_9BACT</name>
<dbReference type="GO" id="GO:0005886">
    <property type="term" value="C:plasma membrane"/>
    <property type="evidence" value="ECO:0007669"/>
    <property type="project" value="TreeGrafter"/>
</dbReference>
<keyword evidence="4" id="KW-1185">Reference proteome</keyword>
<gene>
    <name evidence="3" type="ORF">KAR29_12235</name>
</gene>
<evidence type="ECO:0000313" key="4">
    <source>
        <dbReference type="Proteomes" id="UP000671879"/>
    </source>
</evidence>
<feature type="compositionally biased region" description="Basic and acidic residues" evidence="1">
    <location>
        <begin position="1078"/>
        <end position="1087"/>
    </location>
</feature>
<dbReference type="KEGG" id="aram:KAR29_12235"/>
<dbReference type="Pfam" id="PF05170">
    <property type="entry name" value="AsmA"/>
    <property type="match status" value="1"/>
</dbReference>
<sequence>MEKRQKRLVFLGSLAGAAIVALFALSRIDVVTDLIGRKVTEAVEEATGLRLDMGSVRGNPLAGFTLEGLALRDGEGRSLLAAERVGASIAFSSLFSGSPALDELSVEGVSGDVAAFLAALPPSEGPSPLEAFLDEIHDRGAVSFPLSRLTMRRVDLATPGGALHLASGKASFGERGLDVDVDVLFRELPVKGEVALDFSGKTVVADLDVAVGKGRIEGKGTVEPLLDVTADLKGFDLADLGRLWPDLAERGFAGTFATTLKARGAWSDPRLEGDLLFEGGRLSGIPFDVARTSWSYDVKSLSFPDVKARVAAIPLTGRMAFGLGQLPPDLDIGLSARDVAVADLVSTFPGLEGATGTIEAVTVTLGGRADSLKGKAFLRAPRFAYGGQTVTGLSVDALFGTDGRAKVSGGASWMGTALTVEGDVVYSPEIRFGLSLRAPEIDLSGLGALDEALAAQKPQGKASVTLKLQGNPSAYTVTGRAESARARLQGELFEGTKAEFSYAASGLDLKDFQSRWGQAALSASGKVTGLAGGKAHLALSGKVTNLDVASLVAFAPALGSVRPSGKVSLDWKADGPVASPTFAVTATSSRLDAEPAIRLEGVRASGSFSPGGKALLAAPLDVAVDKIGASGAVVEALSASVQMEGSRIRLSDLSARLGGGSLAASGTIDTAKAPQALDLKGTVKGVDLSKVLTKDLLPVVVAGRIDGDVSLSGTTEAPSFSVKASSPALTVADLAVTALAVEASGTPSTLTVSRAEATVGGAPFSAKADLSRVGEGYGGTFSAQASAVDVALLTAKLPGAEELAMAGKVDFSLSGSADGKVLSGRGDLSSSSLRVRGMEVSNLKVPLLLGGDSLKIDGARANVAGGEAKGSASVVLERGTWTAEASVKGADLKAVTRLFAEGKGSLSGPADLSFKGNGNVTFGTVLGSGVLSVGEGELEGFRSAELLAKLHGSPRIRYRSILANYTVDSSGLQLLPGTRALAQPDDALYRTLEAEGSVGFDKKLDLDVRGNVNVQALNAFLGGIEGLLTSGGQTPEALLKGLFQGVTGSASQRDFRNVTLDVGGTTEAPKVSNIRIEQPLEPKREEAPAQGKDVQAVPEKVQPTDPGQILQQQILQKILGN</sequence>
<protein>
    <submittedName>
        <fullName evidence="3">AsmA family protein</fullName>
    </submittedName>
</protein>
<accession>A0A9Q7EVL1</accession>
<organism evidence="3 4">
    <name type="scientific">Aminithiophilus ramosus</name>
    <dbReference type="NCBI Taxonomy" id="3029084"/>
    <lineage>
        <taxon>Bacteria</taxon>
        <taxon>Thermotogati</taxon>
        <taxon>Synergistota</taxon>
        <taxon>Synergistia</taxon>
        <taxon>Synergistales</taxon>
        <taxon>Aminithiophilaceae</taxon>
        <taxon>Aminithiophilus</taxon>
    </lineage>
</organism>
<evidence type="ECO:0000259" key="2">
    <source>
        <dbReference type="Pfam" id="PF05170"/>
    </source>
</evidence>
<feature type="domain" description="AsmA" evidence="2">
    <location>
        <begin position="619"/>
        <end position="718"/>
    </location>
</feature>
<dbReference type="GO" id="GO:0090313">
    <property type="term" value="P:regulation of protein targeting to membrane"/>
    <property type="evidence" value="ECO:0007669"/>
    <property type="project" value="TreeGrafter"/>
</dbReference>